<organism evidence="8 9">
    <name type="scientific">Gymnopilus dilepis</name>
    <dbReference type="NCBI Taxonomy" id="231916"/>
    <lineage>
        <taxon>Eukaryota</taxon>
        <taxon>Fungi</taxon>
        <taxon>Dikarya</taxon>
        <taxon>Basidiomycota</taxon>
        <taxon>Agaricomycotina</taxon>
        <taxon>Agaricomycetes</taxon>
        <taxon>Agaricomycetidae</taxon>
        <taxon>Agaricales</taxon>
        <taxon>Agaricineae</taxon>
        <taxon>Hymenogastraceae</taxon>
        <taxon>Gymnopilus</taxon>
    </lineage>
</organism>
<dbReference type="PANTHER" id="PTHR35201:SF4">
    <property type="entry name" value="BETA-PINACENE SYNTHASE-RELATED"/>
    <property type="match status" value="1"/>
</dbReference>
<name>A0A409W8K8_9AGAR</name>
<protein>
    <recommendedName>
        <fullName evidence="6">Terpene synthase</fullName>
        <ecNumber evidence="6">4.2.3.-</ecNumber>
    </recommendedName>
</protein>
<evidence type="ECO:0000256" key="3">
    <source>
        <dbReference type="ARBA" id="ARBA00022723"/>
    </source>
</evidence>
<gene>
    <name evidence="8" type="ORF">CVT26_005431</name>
</gene>
<comment type="similarity">
    <text evidence="2 6">Belongs to the terpene synthase family.</text>
</comment>
<dbReference type="OrthoDB" id="6486656at2759"/>
<comment type="cofactor">
    <cofactor evidence="1 6">
        <name>Mg(2+)</name>
        <dbReference type="ChEBI" id="CHEBI:18420"/>
    </cofactor>
</comment>
<dbReference type="SUPFAM" id="SSF48576">
    <property type="entry name" value="Terpenoid synthases"/>
    <property type="match status" value="1"/>
</dbReference>
<dbReference type="PANTHER" id="PTHR35201">
    <property type="entry name" value="TERPENE SYNTHASE"/>
    <property type="match status" value="1"/>
</dbReference>
<keyword evidence="4 6" id="KW-0460">Magnesium</keyword>
<accession>A0A409W8K8</accession>
<feature type="compositionally biased region" description="Polar residues" evidence="7">
    <location>
        <begin position="1"/>
        <end position="10"/>
    </location>
</feature>
<dbReference type="Pfam" id="PF19086">
    <property type="entry name" value="Terpene_syn_C_2"/>
    <property type="match status" value="1"/>
</dbReference>
<evidence type="ECO:0000313" key="9">
    <source>
        <dbReference type="Proteomes" id="UP000284706"/>
    </source>
</evidence>
<dbReference type="GO" id="GO:0010333">
    <property type="term" value="F:terpene synthase activity"/>
    <property type="evidence" value="ECO:0007669"/>
    <property type="project" value="InterPro"/>
</dbReference>
<dbReference type="Gene3D" id="1.10.600.10">
    <property type="entry name" value="Farnesyl Diphosphate Synthase"/>
    <property type="match status" value="1"/>
</dbReference>
<keyword evidence="9" id="KW-1185">Reference proteome</keyword>
<dbReference type="Proteomes" id="UP000284706">
    <property type="component" value="Unassembled WGS sequence"/>
</dbReference>
<dbReference type="InterPro" id="IPR008949">
    <property type="entry name" value="Isoprenoid_synthase_dom_sf"/>
</dbReference>
<evidence type="ECO:0000256" key="1">
    <source>
        <dbReference type="ARBA" id="ARBA00001946"/>
    </source>
</evidence>
<proteinExistence type="inferred from homology"/>
<evidence type="ECO:0000256" key="7">
    <source>
        <dbReference type="SAM" id="MobiDB-lite"/>
    </source>
</evidence>
<evidence type="ECO:0000256" key="2">
    <source>
        <dbReference type="ARBA" id="ARBA00006333"/>
    </source>
</evidence>
<keyword evidence="5 6" id="KW-0456">Lyase</keyword>
<evidence type="ECO:0000256" key="5">
    <source>
        <dbReference type="ARBA" id="ARBA00023239"/>
    </source>
</evidence>
<dbReference type="InParanoid" id="A0A409W8K8"/>
<dbReference type="EMBL" id="NHYE01005310">
    <property type="protein sequence ID" value="PPQ74830.1"/>
    <property type="molecule type" value="Genomic_DNA"/>
</dbReference>
<feature type="region of interest" description="Disordered" evidence="7">
    <location>
        <begin position="1"/>
        <end position="23"/>
    </location>
</feature>
<dbReference type="GO" id="GO:0008299">
    <property type="term" value="P:isoprenoid biosynthetic process"/>
    <property type="evidence" value="ECO:0007669"/>
    <property type="project" value="UniProtKB-ARBA"/>
</dbReference>
<evidence type="ECO:0000313" key="8">
    <source>
        <dbReference type="EMBL" id="PPQ74830.1"/>
    </source>
</evidence>
<reference evidence="8 9" key="1">
    <citation type="journal article" date="2018" name="Evol. Lett.">
        <title>Horizontal gene cluster transfer increased hallucinogenic mushroom diversity.</title>
        <authorList>
            <person name="Reynolds H.T."/>
            <person name="Vijayakumar V."/>
            <person name="Gluck-Thaler E."/>
            <person name="Korotkin H.B."/>
            <person name="Matheny P.B."/>
            <person name="Slot J.C."/>
        </authorList>
    </citation>
    <scope>NUCLEOTIDE SEQUENCE [LARGE SCALE GENOMIC DNA]</scope>
    <source>
        <strain evidence="8 9">SRW20</strain>
    </source>
</reference>
<dbReference type="GO" id="GO:0046872">
    <property type="term" value="F:metal ion binding"/>
    <property type="evidence" value="ECO:0007669"/>
    <property type="project" value="UniProtKB-KW"/>
</dbReference>
<comment type="caution">
    <text evidence="8">The sequence shown here is derived from an EMBL/GenBank/DDBJ whole genome shotgun (WGS) entry which is preliminary data.</text>
</comment>
<dbReference type="EC" id="4.2.3.-" evidence="6"/>
<keyword evidence="3 6" id="KW-0479">Metal-binding</keyword>
<dbReference type="InterPro" id="IPR034686">
    <property type="entry name" value="Terpene_cyclase-like_2"/>
</dbReference>
<evidence type="ECO:0000256" key="6">
    <source>
        <dbReference type="RuleBase" id="RU366034"/>
    </source>
</evidence>
<sequence>MTNASHTTQRLYGGHGKSGKTLLPTTAREDAPFYILPDTLRSWPYERILNPSVAPESVEWLSSFPDIILLGTKEYNQSDSGMYSTVSHAVLLPKRCQVMKVLRSFCDFMHMCYMLEEYTETLSGKQAVDICQSSIDAITRPDRCRSEGEPLVGEITRQFWKRFSTQANQATQERFIKAWQSFLDSLIIQARRRDRDRYICSIDEYMAARQDNIGSQPCFAILELSLGLDIPQYVMDHPLVAALVKDANTMIVLANDMCSYKKEVRADAADYNAIAVVMRQYKTDVAGGVRWISDIHDEVAQHFLQIRDDILNQRGFPSFGESLDRQIESYVNGLGQWIRGHDEWNFGARRYFGNEGLEIQKTRKVFLY</sequence>
<dbReference type="AlphaFoldDB" id="A0A409W8K8"/>
<evidence type="ECO:0000256" key="4">
    <source>
        <dbReference type="ARBA" id="ARBA00022842"/>
    </source>
</evidence>